<organism evidence="1 2">
    <name type="scientific">Babesia bigemina</name>
    <dbReference type="NCBI Taxonomy" id="5866"/>
    <lineage>
        <taxon>Eukaryota</taxon>
        <taxon>Sar</taxon>
        <taxon>Alveolata</taxon>
        <taxon>Apicomplexa</taxon>
        <taxon>Aconoidasida</taxon>
        <taxon>Piroplasmida</taxon>
        <taxon>Babesiidae</taxon>
        <taxon>Babesia</taxon>
    </lineage>
</organism>
<sequence>MKQSTFLIQHNGPRKNLYNTMRSIINTPPIIYQQPFLHFPLPLVHNGHHCGSIKSKELPISITTAQM</sequence>
<protein>
    <submittedName>
        <fullName evidence="1">Uncharacterized protein</fullName>
    </submittedName>
</protein>
<name>A0A061D5K4_BABBI</name>
<evidence type="ECO:0000313" key="1">
    <source>
        <dbReference type="EMBL" id="CDR95818.1"/>
    </source>
</evidence>
<evidence type="ECO:0000313" key="2">
    <source>
        <dbReference type="Proteomes" id="UP000033188"/>
    </source>
</evidence>
<dbReference type="KEGG" id="bbig:BBBOND_0209710"/>
<dbReference type="VEuPathDB" id="PiroplasmaDB:BBBOND_0209710"/>
<gene>
    <name evidence="1" type="ORF">BBBOND_0209710</name>
</gene>
<accession>A0A061D5K4</accession>
<reference evidence="2" key="1">
    <citation type="submission" date="2014-06" db="EMBL/GenBank/DDBJ databases">
        <authorList>
            <person name="Aslett M."/>
            <person name="De Silva N."/>
        </authorList>
    </citation>
    <scope>NUCLEOTIDE SEQUENCE [LARGE SCALE GENOMIC DNA]</scope>
    <source>
        <strain evidence="2">Bond</strain>
    </source>
</reference>
<dbReference type="Proteomes" id="UP000033188">
    <property type="component" value="Chromosome 2"/>
</dbReference>
<dbReference type="AlphaFoldDB" id="A0A061D5K4"/>
<dbReference type="RefSeq" id="XP_012768004.1">
    <property type="nucleotide sequence ID" value="XM_012912550.1"/>
</dbReference>
<dbReference type="EMBL" id="LK391708">
    <property type="protein sequence ID" value="CDR95818.1"/>
    <property type="molecule type" value="Genomic_DNA"/>
</dbReference>
<proteinExistence type="predicted"/>
<dbReference type="GeneID" id="24564359"/>
<keyword evidence="2" id="KW-1185">Reference proteome</keyword>